<evidence type="ECO:0000313" key="2">
    <source>
        <dbReference type="Proteomes" id="UP000324241"/>
    </source>
</evidence>
<dbReference type="InterPro" id="IPR022198">
    <property type="entry name" value="DUF3723"/>
</dbReference>
<dbReference type="EMBL" id="QUQM01000001">
    <property type="protein sequence ID" value="KAA8649921.1"/>
    <property type="molecule type" value="Genomic_DNA"/>
</dbReference>
<dbReference type="RefSeq" id="XP_033429282.1">
    <property type="nucleotide sequence ID" value="XM_033567287.1"/>
</dbReference>
<dbReference type="GeneID" id="54325302"/>
<proteinExistence type="predicted"/>
<gene>
    <name evidence="1" type="ORF">ATNIH1004_002600</name>
</gene>
<dbReference type="Proteomes" id="UP000324241">
    <property type="component" value="Unassembled WGS sequence"/>
</dbReference>
<protein>
    <submittedName>
        <fullName evidence="1">Uncharacterized protein</fullName>
    </submittedName>
</protein>
<dbReference type="Pfam" id="PF12520">
    <property type="entry name" value="DUF3723"/>
    <property type="match status" value="1"/>
</dbReference>
<sequence>MAFRLFVGPRIGPQKSRKSVQPLFSLRGEPELAKAANKVGFRILEGKPIDGNSVVPALRCVLETLFEGSGKEIKINSASKTAYIAKRFQEIFSGPASNQSRRSLVLSVDPDTLKPSYRAGPPLRQEYVRDRAYFFLQQIYGSDQNGLLYPSSFAVMRDVFSFFSREPLFNPADKQNLPGSPGLQQVIEQIPPSSPGFQFPRRRELCWAHLDNKTTSQRSVQLWREKRILLDCLPGRPLLRSGSSRTL</sequence>
<organism evidence="1 2">
    <name type="scientific">Aspergillus tanneri</name>
    <dbReference type="NCBI Taxonomy" id="1220188"/>
    <lineage>
        <taxon>Eukaryota</taxon>
        <taxon>Fungi</taxon>
        <taxon>Dikarya</taxon>
        <taxon>Ascomycota</taxon>
        <taxon>Pezizomycotina</taxon>
        <taxon>Eurotiomycetes</taxon>
        <taxon>Eurotiomycetidae</taxon>
        <taxon>Eurotiales</taxon>
        <taxon>Aspergillaceae</taxon>
        <taxon>Aspergillus</taxon>
        <taxon>Aspergillus subgen. Circumdati</taxon>
    </lineage>
</organism>
<dbReference type="AlphaFoldDB" id="A0A5M9MS40"/>
<reference evidence="1 2" key="1">
    <citation type="submission" date="2019-08" db="EMBL/GenBank/DDBJ databases">
        <title>The genome sequence of a newly discovered highly antifungal drug resistant Aspergillus species, Aspergillus tanneri NIH 1004.</title>
        <authorList>
            <person name="Mounaud S."/>
            <person name="Singh I."/>
            <person name="Joardar V."/>
            <person name="Pakala S."/>
            <person name="Pakala S."/>
            <person name="Venepally P."/>
            <person name="Chung J.K."/>
            <person name="Losada L."/>
            <person name="Nierman W.C."/>
        </authorList>
    </citation>
    <scope>NUCLEOTIDE SEQUENCE [LARGE SCALE GENOMIC DNA]</scope>
    <source>
        <strain evidence="1 2">NIH1004</strain>
    </source>
</reference>
<comment type="caution">
    <text evidence="1">The sequence shown here is derived from an EMBL/GenBank/DDBJ whole genome shotgun (WGS) entry which is preliminary data.</text>
</comment>
<evidence type="ECO:0000313" key="1">
    <source>
        <dbReference type="EMBL" id="KAA8649921.1"/>
    </source>
</evidence>
<accession>A0A5M9MS40</accession>
<name>A0A5M9MS40_9EURO</name>